<dbReference type="Proteomes" id="UP000440578">
    <property type="component" value="Unassembled WGS sequence"/>
</dbReference>
<dbReference type="EMBL" id="VIIS01001983">
    <property type="protein sequence ID" value="KAF0290082.1"/>
    <property type="molecule type" value="Genomic_DNA"/>
</dbReference>
<accession>A0A6A4VHZ9</accession>
<keyword evidence="2" id="KW-1185">Reference proteome</keyword>
<dbReference type="AlphaFoldDB" id="A0A6A4VHZ9"/>
<reference evidence="1 2" key="1">
    <citation type="submission" date="2019-07" db="EMBL/GenBank/DDBJ databases">
        <title>Draft genome assembly of a fouling barnacle, Amphibalanus amphitrite (Darwin, 1854): The first reference genome for Thecostraca.</title>
        <authorList>
            <person name="Kim W."/>
        </authorList>
    </citation>
    <scope>NUCLEOTIDE SEQUENCE [LARGE SCALE GENOMIC DNA]</scope>
    <source>
        <strain evidence="1">SNU_AA5</strain>
        <tissue evidence="1">Soma without cirri and trophi</tissue>
    </source>
</reference>
<proteinExistence type="predicted"/>
<organism evidence="1 2">
    <name type="scientific">Amphibalanus amphitrite</name>
    <name type="common">Striped barnacle</name>
    <name type="synonym">Balanus amphitrite</name>
    <dbReference type="NCBI Taxonomy" id="1232801"/>
    <lineage>
        <taxon>Eukaryota</taxon>
        <taxon>Metazoa</taxon>
        <taxon>Ecdysozoa</taxon>
        <taxon>Arthropoda</taxon>
        <taxon>Crustacea</taxon>
        <taxon>Multicrustacea</taxon>
        <taxon>Cirripedia</taxon>
        <taxon>Thoracica</taxon>
        <taxon>Thoracicalcarea</taxon>
        <taxon>Balanomorpha</taxon>
        <taxon>Balanoidea</taxon>
        <taxon>Balanidae</taxon>
        <taxon>Amphibalaninae</taxon>
        <taxon>Amphibalanus</taxon>
    </lineage>
</organism>
<gene>
    <name evidence="1" type="ORF">FJT64_011705</name>
</gene>
<protein>
    <submittedName>
        <fullName evidence="1">Uncharacterized protein</fullName>
    </submittedName>
</protein>
<sequence length="128" mass="14704">MRTFFYSGSRDEIAVITRCTSSFFDSHFLATLPQEYYTTVIADGISSFDSAVTKVPSTKAKTATVSEYLEKLTQRLKLTHDIAIQSSNSRHQRNKRLYEKKLTQHQFEEMIMSHRLLSAFQTPMSLLA</sequence>
<evidence type="ECO:0000313" key="2">
    <source>
        <dbReference type="Proteomes" id="UP000440578"/>
    </source>
</evidence>
<comment type="caution">
    <text evidence="1">The sequence shown here is derived from an EMBL/GenBank/DDBJ whole genome shotgun (WGS) entry which is preliminary data.</text>
</comment>
<name>A0A6A4VHZ9_AMPAM</name>
<evidence type="ECO:0000313" key="1">
    <source>
        <dbReference type="EMBL" id="KAF0290082.1"/>
    </source>
</evidence>
<dbReference type="OrthoDB" id="10068564at2759"/>